<keyword evidence="2" id="KW-1185">Reference proteome</keyword>
<reference evidence="1 2" key="2">
    <citation type="submission" date="2019-09" db="EMBL/GenBank/DDBJ databases">
        <authorList>
            <person name="Jin C."/>
        </authorList>
    </citation>
    <scope>NUCLEOTIDE SEQUENCE [LARGE SCALE GENOMIC DNA]</scope>
    <source>
        <strain evidence="1 2">AN110305</strain>
    </source>
</reference>
<dbReference type="RefSeq" id="WP_149847596.1">
    <property type="nucleotide sequence ID" value="NZ_VUOB01000002.1"/>
</dbReference>
<dbReference type="Proteomes" id="UP000323454">
    <property type="component" value="Unassembled WGS sequence"/>
</dbReference>
<evidence type="ECO:0000313" key="2">
    <source>
        <dbReference type="Proteomes" id="UP000323454"/>
    </source>
</evidence>
<name>A0A5B2XUC2_9PSEU</name>
<dbReference type="OrthoDB" id="3210171at2"/>
<dbReference type="EMBL" id="VUOB01000002">
    <property type="protein sequence ID" value="KAA2266489.1"/>
    <property type="molecule type" value="Genomic_DNA"/>
</dbReference>
<organism evidence="1 2">
    <name type="scientific">Solihabitans fulvus</name>
    <dbReference type="NCBI Taxonomy" id="1892852"/>
    <lineage>
        <taxon>Bacteria</taxon>
        <taxon>Bacillati</taxon>
        <taxon>Actinomycetota</taxon>
        <taxon>Actinomycetes</taxon>
        <taxon>Pseudonocardiales</taxon>
        <taxon>Pseudonocardiaceae</taxon>
        <taxon>Solihabitans</taxon>
    </lineage>
</organism>
<dbReference type="InterPro" id="IPR049749">
    <property type="entry name" value="SCO2521-like"/>
</dbReference>
<comment type="caution">
    <text evidence="1">The sequence shown here is derived from an EMBL/GenBank/DDBJ whole genome shotgun (WGS) entry which is preliminary data.</text>
</comment>
<dbReference type="AlphaFoldDB" id="A0A5B2XUC2"/>
<reference evidence="1 2" key="1">
    <citation type="submission" date="2019-09" db="EMBL/GenBank/DDBJ databases">
        <title>Goodfellowia gen. nov., a new genus of the Pseudonocardineae related to Actinoalloteichus, containing Goodfellowia coeruleoviolacea gen. nov., comb. nov. gen. nov., comb. nov.</title>
        <authorList>
            <person name="Labeda D."/>
        </authorList>
    </citation>
    <scope>NUCLEOTIDE SEQUENCE [LARGE SCALE GENOMIC DNA]</scope>
    <source>
        <strain evidence="1 2">AN110305</strain>
    </source>
</reference>
<proteinExistence type="predicted"/>
<protein>
    <submittedName>
        <fullName evidence="1">Uncharacterized protein</fullName>
    </submittedName>
</protein>
<gene>
    <name evidence="1" type="ORF">F0L68_01730</name>
</gene>
<accession>A0A5B2XUC2</accession>
<sequence>MLVVGEIRTCLLHNTGPLPRAVVTQLLGLVPGQRVLTMERPIGRAVSPELTTGIDCRLATGSTAKARGIGTVHSRAVITGGLVLQGVATARLRRAEAGNRLAWSHYAGQPGVVEVTSAADAADLAEGYLGEVTPLATLDLGSVSEHLIGGVQMRPQLDHVTSVRSRPTRVRWVARFGDSATPRAVVRLDDEVLRTVELTVREDQIGLAVRFCEDFALHDWLLTTLGLVLEQAGRGRIGGRDSIDILSAAMERLLHLWMPGAHVDPAMRMLWDALEQRPGFSLQWNALVARIRDQIALQTLQALEHARRSNAEW</sequence>
<evidence type="ECO:0000313" key="1">
    <source>
        <dbReference type="EMBL" id="KAA2266489.1"/>
    </source>
</evidence>
<dbReference type="NCBIfam" id="NF040565">
    <property type="entry name" value="SCO2521_fam"/>
    <property type="match status" value="1"/>
</dbReference>